<dbReference type="Pfam" id="PF01171">
    <property type="entry name" value="ATP_bind_3"/>
    <property type="match status" value="1"/>
</dbReference>
<dbReference type="SUPFAM" id="SSF56037">
    <property type="entry name" value="PheT/TilS domain"/>
    <property type="match status" value="1"/>
</dbReference>
<evidence type="ECO:0000259" key="9">
    <source>
        <dbReference type="SMART" id="SM00977"/>
    </source>
</evidence>
<dbReference type="Gene3D" id="1.20.59.20">
    <property type="match status" value="1"/>
</dbReference>
<dbReference type="AlphaFoldDB" id="A0A0U4VL69"/>
<keyword evidence="6 8" id="KW-0067">ATP-binding</keyword>
<evidence type="ECO:0000256" key="8">
    <source>
        <dbReference type="HAMAP-Rule" id="MF_01161"/>
    </source>
</evidence>
<feature type="binding site" evidence="8">
    <location>
        <begin position="25"/>
        <end position="30"/>
    </location>
    <ligand>
        <name>ATP</name>
        <dbReference type="ChEBI" id="CHEBI:30616"/>
    </ligand>
</feature>
<evidence type="ECO:0000256" key="4">
    <source>
        <dbReference type="ARBA" id="ARBA00022694"/>
    </source>
</evidence>
<dbReference type="OrthoDB" id="9807403at2"/>
<evidence type="ECO:0000256" key="3">
    <source>
        <dbReference type="ARBA" id="ARBA00022598"/>
    </source>
</evidence>
<evidence type="ECO:0000256" key="1">
    <source>
        <dbReference type="ARBA" id="ARBA00004496"/>
    </source>
</evidence>
<dbReference type="NCBIfam" id="TIGR02432">
    <property type="entry name" value="lysidine_TilS_N"/>
    <property type="match status" value="1"/>
</dbReference>
<evidence type="ECO:0000256" key="6">
    <source>
        <dbReference type="ARBA" id="ARBA00022840"/>
    </source>
</evidence>
<dbReference type="Pfam" id="PF09179">
    <property type="entry name" value="TilS"/>
    <property type="match status" value="1"/>
</dbReference>
<protein>
    <recommendedName>
        <fullName evidence="8">tRNA(Ile)-lysidine synthase</fullName>
        <ecNumber evidence="8">6.3.4.19</ecNumber>
    </recommendedName>
    <alternativeName>
        <fullName evidence="8">tRNA(Ile)-2-lysyl-cytidine synthase</fullName>
    </alternativeName>
    <alternativeName>
        <fullName evidence="8">tRNA(Ile)-lysidine synthetase</fullName>
    </alternativeName>
</protein>
<gene>
    <name evidence="8" type="primary">tilS</name>
    <name evidence="10" type="ORF">APT59_06205</name>
</gene>
<accession>A0A0U4VL69</accession>
<feature type="domain" description="Lysidine-tRNA(Ile) synthetase C-terminal" evidence="9">
    <location>
        <begin position="359"/>
        <end position="426"/>
    </location>
</feature>
<organism evidence="10 11">
    <name type="scientific">Pseudomonas oryzihabitans</name>
    <dbReference type="NCBI Taxonomy" id="47885"/>
    <lineage>
        <taxon>Bacteria</taxon>
        <taxon>Pseudomonadati</taxon>
        <taxon>Pseudomonadota</taxon>
        <taxon>Gammaproteobacteria</taxon>
        <taxon>Pseudomonadales</taxon>
        <taxon>Pseudomonadaceae</taxon>
        <taxon>Pseudomonas</taxon>
    </lineage>
</organism>
<evidence type="ECO:0000256" key="7">
    <source>
        <dbReference type="ARBA" id="ARBA00048539"/>
    </source>
</evidence>
<dbReference type="SUPFAM" id="SSF82829">
    <property type="entry name" value="MesJ substrate recognition domain-like"/>
    <property type="match status" value="1"/>
</dbReference>
<evidence type="ECO:0000313" key="10">
    <source>
        <dbReference type="EMBL" id="ALZ83819.1"/>
    </source>
</evidence>
<dbReference type="GO" id="GO:0005524">
    <property type="term" value="F:ATP binding"/>
    <property type="evidence" value="ECO:0007669"/>
    <property type="project" value="UniProtKB-UniRule"/>
</dbReference>
<dbReference type="GO" id="GO:0006400">
    <property type="term" value="P:tRNA modification"/>
    <property type="evidence" value="ECO:0007669"/>
    <property type="project" value="UniProtKB-UniRule"/>
</dbReference>
<comment type="similarity">
    <text evidence="8">Belongs to the tRNA(Ile)-lysidine synthase family.</text>
</comment>
<evidence type="ECO:0000313" key="11">
    <source>
        <dbReference type="Proteomes" id="UP000064137"/>
    </source>
</evidence>
<comment type="catalytic activity">
    <reaction evidence="7 8">
        <text>cytidine(34) in tRNA(Ile2) + L-lysine + ATP = lysidine(34) in tRNA(Ile2) + AMP + diphosphate + H(+)</text>
        <dbReference type="Rhea" id="RHEA:43744"/>
        <dbReference type="Rhea" id="RHEA-COMP:10625"/>
        <dbReference type="Rhea" id="RHEA-COMP:10670"/>
        <dbReference type="ChEBI" id="CHEBI:15378"/>
        <dbReference type="ChEBI" id="CHEBI:30616"/>
        <dbReference type="ChEBI" id="CHEBI:32551"/>
        <dbReference type="ChEBI" id="CHEBI:33019"/>
        <dbReference type="ChEBI" id="CHEBI:82748"/>
        <dbReference type="ChEBI" id="CHEBI:83665"/>
        <dbReference type="ChEBI" id="CHEBI:456215"/>
        <dbReference type="EC" id="6.3.4.19"/>
    </reaction>
</comment>
<dbReference type="PANTHER" id="PTHR43033:SF1">
    <property type="entry name" value="TRNA(ILE)-LYSIDINE SYNTHASE-RELATED"/>
    <property type="match status" value="1"/>
</dbReference>
<dbReference type="HAMAP" id="MF_01161">
    <property type="entry name" value="tRNA_Ile_lys_synt"/>
    <property type="match status" value="1"/>
</dbReference>
<dbReference type="CDD" id="cd01992">
    <property type="entry name" value="TilS_N"/>
    <property type="match status" value="1"/>
</dbReference>
<dbReference type="InterPro" id="IPR011063">
    <property type="entry name" value="TilS/TtcA_N"/>
</dbReference>
<sequence>MSLLDRLHARLERQPPTRHWRVGFSGGLDSTVLLHLFARLRERGLLVELQAIHVHHGLQAVADTWVSHCAQVCQALAVPLDILHVRTDQAASLERAAREARYAAFARVLPAEGCLVLGQHRDDQLETLLHRLVRGTGVKGLAGMPDARPLAAGRLWRPLLDEPRAALLAYARNEKLDWIEDPSNADIQLDRNYLRHEVLPRLRTRWPGVDQVMARSARHLAEADELLGELASLDLLRAWRGEQPFAWVPLPSLALAPLQTLSEARQRNALRAWLERLTRQPDSAHWAGWQALREGGEASDPCWRLEGGSVRRGAGRIWWVPDAWQAEPLPAALNGQETTLELGGNGRLIFVGRPAESGWRIGYRQGGERLRIPGRGARDLKRLLNEQAVPPFLRGRLPLLWRGDELLAVANLHGLDGLPGGGRLEWQPADGMGGFELG</sequence>
<keyword evidence="4 8" id="KW-0819">tRNA processing</keyword>
<proteinExistence type="inferred from homology"/>
<dbReference type="Pfam" id="PF11734">
    <property type="entry name" value="TilS_C"/>
    <property type="match status" value="1"/>
</dbReference>
<dbReference type="EMBL" id="CP013987">
    <property type="protein sequence ID" value="ALZ83819.1"/>
    <property type="molecule type" value="Genomic_DNA"/>
</dbReference>
<evidence type="ECO:0000256" key="2">
    <source>
        <dbReference type="ARBA" id="ARBA00022490"/>
    </source>
</evidence>
<keyword evidence="5 8" id="KW-0547">Nucleotide-binding</keyword>
<keyword evidence="3 8" id="KW-0436">Ligase</keyword>
<name>A0A0U4VL69_9PSED</name>
<dbReference type="InterPro" id="IPR012094">
    <property type="entry name" value="tRNA_Ile_lys_synt"/>
</dbReference>
<comment type="subcellular location">
    <subcellularLocation>
        <location evidence="1 8">Cytoplasm</location>
    </subcellularLocation>
</comment>
<dbReference type="GO" id="GO:0005737">
    <property type="term" value="C:cytoplasm"/>
    <property type="evidence" value="ECO:0007669"/>
    <property type="project" value="UniProtKB-SubCell"/>
</dbReference>
<dbReference type="InterPro" id="IPR012796">
    <property type="entry name" value="Lysidine-tRNA-synth_C"/>
</dbReference>
<comment type="function">
    <text evidence="8">Ligates lysine onto the cytidine present at position 34 of the AUA codon-specific tRNA(Ile) that contains the anticodon CAU, in an ATP-dependent manner. Cytidine is converted to lysidine, thus changing the amino acid specificity of the tRNA from methionine to isoleucine.</text>
</comment>
<dbReference type="GO" id="GO:0032267">
    <property type="term" value="F:tRNA(Ile)-lysidine synthase activity"/>
    <property type="evidence" value="ECO:0007669"/>
    <property type="project" value="UniProtKB-EC"/>
</dbReference>
<keyword evidence="2 8" id="KW-0963">Cytoplasm</keyword>
<dbReference type="SMART" id="SM00977">
    <property type="entry name" value="TilS_C"/>
    <property type="match status" value="1"/>
</dbReference>
<dbReference type="Gene3D" id="3.40.50.620">
    <property type="entry name" value="HUPs"/>
    <property type="match status" value="1"/>
</dbReference>
<reference evidence="10 11" key="1">
    <citation type="submission" date="2016-01" db="EMBL/GenBank/DDBJ databases">
        <title>Annotation of Pseudomonas oryzihabitans USDA-ARS-USMARC-56511.</title>
        <authorList>
            <person name="Harhay G.P."/>
            <person name="Harhay D.M."/>
            <person name="Smith T.P.L."/>
            <person name="Bono J.L."/>
            <person name="Heaton M.P."/>
            <person name="Clawson M.L."/>
            <person name="Chitko-Mckown C.G."/>
            <person name="Capik S.F."/>
            <person name="DeDonder K.D."/>
            <person name="Apley M.D."/>
            <person name="Lubbers B.V."/>
            <person name="White B.J."/>
            <person name="Larson R.L."/>
        </authorList>
    </citation>
    <scope>NUCLEOTIDE SEQUENCE [LARGE SCALE GENOMIC DNA]</scope>
    <source>
        <strain evidence="10 11">USDA-ARS-USMARC-56511</strain>
    </source>
</reference>
<dbReference type="KEGG" id="por:APT59_06205"/>
<dbReference type="InterPro" id="IPR014729">
    <property type="entry name" value="Rossmann-like_a/b/a_fold"/>
</dbReference>
<dbReference type="RefSeq" id="WP_059314059.1">
    <property type="nucleotide sequence ID" value="NZ_CP013987.1"/>
</dbReference>
<evidence type="ECO:0000256" key="5">
    <source>
        <dbReference type="ARBA" id="ARBA00022741"/>
    </source>
</evidence>
<dbReference type="Proteomes" id="UP000064137">
    <property type="component" value="Chromosome"/>
</dbReference>
<dbReference type="EC" id="6.3.4.19" evidence="8"/>
<dbReference type="PANTHER" id="PTHR43033">
    <property type="entry name" value="TRNA(ILE)-LYSIDINE SYNTHASE-RELATED"/>
    <property type="match status" value="1"/>
</dbReference>
<dbReference type="NCBIfam" id="TIGR02433">
    <property type="entry name" value="lysidine_TilS_C"/>
    <property type="match status" value="1"/>
</dbReference>
<dbReference type="InterPro" id="IPR012795">
    <property type="entry name" value="tRNA_Ile_lys_synt_N"/>
</dbReference>
<dbReference type="SUPFAM" id="SSF52402">
    <property type="entry name" value="Adenine nucleotide alpha hydrolases-like"/>
    <property type="match status" value="1"/>
</dbReference>
<comment type="domain">
    <text evidence="8">The N-terminal region contains the highly conserved SGGXDS motif, predicted to be a P-loop motif involved in ATP binding.</text>
</comment>
<dbReference type="InterPro" id="IPR015262">
    <property type="entry name" value="tRNA_Ile_lys_synt_subst-bd"/>
</dbReference>